<protein>
    <submittedName>
        <fullName evidence="1">Uncharacterized protein</fullName>
    </submittedName>
</protein>
<evidence type="ECO:0000313" key="2">
    <source>
        <dbReference type="Proteomes" id="UP000297910"/>
    </source>
</evidence>
<keyword evidence="2" id="KW-1185">Reference proteome</keyword>
<dbReference type="AlphaFoldDB" id="A0A4Z1FWR9"/>
<comment type="caution">
    <text evidence="1">The sequence shown here is derived from an EMBL/GenBank/DDBJ whole genome shotgun (WGS) entry which is preliminary data.</text>
</comment>
<sequence length="283" mass="32217">MALNWCDIEQIGQEKLFNYRGYMKGFVVASNIAKYDPPQRLKMELPEIKSTWKIVLSKIRDLDSCSKKSLKGFDSEFGYATRESLLYCDVGKSVTEETSVRSGRVHETGFYISSTGEFGIASAEVRENDFICHWKDTDITIIIRQRRDHYPLVSRAVLTSYEDTIPRFGEHAENIKGDALDLCLDPLTLQALTRPIKSKGGIPYWECLTMEDAFSKLVEYDATKMDNVQSSRVKSVVTPRDKYIKTRKAVIPQYEQSTRLSQISTTQAIIGDGDSMDGWHLSH</sequence>
<proteinExistence type="predicted"/>
<name>A0A4Z1FWR9_9HELO</name>
<dbReference type="Proteomes" id="UP000297910">
    <property type="component" value="Unassembled WGS sequence"/>
</dbReference>
<evidence type="ECO:0000313" key="1">
    <source>
        <dbReference type="EMBL" id="TGO26603.1"/>
    </source>
</evidence>
<reference evidence="1 2" key="1">
    <citation type="submission" date="2017-12" db="EMBL/GenBank/DDBJ databases">
        <title>Comparative genomics of Botrytis spp.</title>
        <authorList>
            <person name="Valero-Jimenez C.A."/>
            <person name="Tapia P."/>
            <person name="Veloso J."/>
            <person name="Silva-Moreno E."/>
            <person name="Staats M."/>
            <person name="Valdes J.H."/>
            <person name="Van Kan J.A.L."/>
        </authorList>
    </citation>
    <scope>NUCLEOTIDE SEQUENCE [LARGE SCALE GENOMIC DNA]</scope>
    <source>
        <strain evidence="1 2">Bp0003</strain>
    </source>
</reference>
<gene>
    <name evidence="1" type="ORF">BPAE_0056g00240</name>
</gene>
<dbReference type="EMBL" id="PQXI01000056">
    <property type="protein sequence ID" value="TGO26603.1"/>
    <property type="molecule type" value="Genomic_DNA"/>
</dbReference>
<accession>A0A4Z1FWR9</accession>
<organism evidence="1 2">
    <name type="scientific">Botrytis paeoniae</name>
    <dbReference type="NCBI Taxonomy" id="278948"/>
    <lineage>
        <taxon>Eukaryota</taxon>
        <taxon>Fungi</taxon>
        <taxon>Dikarya</taxon>
        <taxon>Ascomycota</taxon>
        <taxon>Pezizomycotina</taxon>
        <taxon>Leotiomycetes</taxon>
        <taxon>Helotiales</taxon>
        <taxon>Sclerotiniaceae</taxon>
        <taxon>Botrytis</taxon>
    </lineage>
</organism>